<feature type="region of interest" description="Disordered" evidence="9">
    <location>
        <begin position="274"/>
        <end position="297"/>
    </location>
</feature>
<dbReference type="PANTHER" id="PTHR10887:SF341">
    <property type="entry name" value="NFX1-TYPE ZINC FINGER-CONTAINING PROTEIN 1"/>
    <property type="match status" value="1"/>
</dbReference>
<dbReference type="GO" id="GO:0005737">
    <property type="term" value="C:cytoplasm"/>
    <property type="evidence" value="ECO:0007669"/>
    <property type="project" value="UniProtKB-SubCell"/>
</dbReference>
<feature type="compositionally biased region" description="Basic and acidic residues" evidence="9">
    <location>
        <begin position="10"/>
        <end position="23"/>
    </location>
</feature>
<dbReference type="PROSITE" id="PS51981">
    <property type="entry name" value="ZF_RZ"/>
    <property type="match status" value="1"/>
</dbReference>
<evidence type="ECO:0000313" key="11">
    <source>
        <dbReference type="EMBL" id="CAF0774800.1"/>
    </source>
</evidence>
<evidence type="ECO:0000313" key="12">
    <source>
        <dbReference type="EMBL" id="CAF0953644.1"/>
    </source>
</evidence>
<dbReference type="EMBL" id="CAJNOK010000776">
    <property type="protein sequence ID" value="CAF0774800.1"/>
    <property type="molecule type" value="Genomic_DNA"/>
</dbReference>
<evidence type="ECO:0000256" key="6">
    <source>
        <dbReference type="ARBA" id="ARBA00022833"/>
    </source>
</evidence>
<feature type="coiled-coil region" evidence="8">
    <location>
        <begin position="632"/>
        <end position="659"/>
    </location>
</feature>
<sequence length="1850" mass="213906">MTRRSPFDNNTRDGYTRIREEQRGSGFIHGNSSRPQTFNTHSQQNSGSANNRQQESSIQNETRYGGGRGNNIRATSGGVRHTNRRQVLRTQPSSLSNSTTGGKTTEKASDLPHIGYNMLLEMSNKEPDILIIDVLRPYFQFKTFLNDDRMKIKYDWIKTMTDILEKIISCTEQRERVAQILSMILGSKYLDGVHEEIRKPDNKTKQLKYDFIHSFLKISDYMLTIMPHSENDLSKIIERVQVTLPKMIESENVQNIKLLLDKVLANSTAIYERKQQQTSSKATTHHHNSLGPPPNNYRDLSVIPTMNEILEQQTVYLRENIINGVYESADHYLDVHFRLLREDFVEPLREGIDHFICAKEQRNLNVRIYKNVRNLGPRITKSSLVYEIQLDPQTTSKIYWENSRRLIYGSLLAITNDGFKTCALVTVEDRTDIQKNSTLFVRGHYGINYNANHLHISQLLLSSQLTMLETTAYFESYRPVLSALQQIQAAQFPLAPYILKLDKDVIPPSYVNATTKYDFTPLLVKPNARVTTTTAMGGQFNIQYSENVQRTYTSVTLLNKDEWPTSEQMKLNSSQRDALELALTKKVALIQGRLIRVGGRCKNPVIQPFSLIEARKRSREHRLTPRHLFEQKRQIMNKKHDAEKAVQEKEALIKQSKTNILRLSLLMTENIIDVDHWTSLLSRNRGSLSETVLIDWLGIGTNVFDDDESNNLLEVIESDIPIPIIPKLLMGQGKPDQEAEDRRQLEEAIRMSLETNDIQLESIQNDQEDQNEEEEEEERRRLEDVEIDEEFHSFSSKSSLSSQSSVTSEDVNVGEANDKEYEWHSAMKNRKRKQLISKIINTRTTLTDDDVEQIHENLWNLSMKQRRNLYQYWLSKFQQNCADLIEHGRKLFEECSREYLDYLKLEDYQILKDAVIVAMTTTCAAQYFNVLQRLGSKIVIVEEAAEIFEAHVICSLSPQCEHLILIGDHVQLRPNPTVYRLAKTFNIDVSLFERFVQNKFPSVRLNIQHRMRPEICELMKHFYTDLENHDSVKTEREQIVGIKDNLFFINHSYNEEIVSEGSSRSNPYEAHYIVELAYYLIKQGYTTSQITILVMYLGQRQLIVKLTRQRPLLKGIKTMTVDNYQGEENDIILLSLVRNNSTNDIGFLKIKNRICVALSRARCGFYIFGNLRMLQEANEMWKNIATTLIAMDAVGKALRLVCARHPDDLFFADSPQSFLKRPEGGCDKMCDARLKCGHQCVLCCHNYDQQHEKIECKKQCNDRLPCGHLCNRLCSHTGKHGPCRVMVEKVIADCDHSVKVQCSVIPSRNDCKQLVPARLPCDHLADVLCNIKETKSYDLIECKAPCQKELSCGHRCSGSCGKCQYGQLHVPCQQRCDRSLLCGHVCKQPCSKNCPPCSRKCENCCVHSRCSKICSEQCVPCKEPCVWHCEHIQCNKLCFEPCNREPCNKPCKKLLEKCRHPCIGLCGEPCPPQCRICHRNIVREIFFGTEDEDDARFVMLSDCPHFFEVTSLDRYINDFISKQNTTDDQGKSIRLPECPKCKKQIRRCTRYNRTVNEIQTWIEKVKIKQQNGNTADQIKKRREKLTLSIQDCIKTYSHEYIDSYRNLFKILSPTHPHKYLNSEELDYIENTCKFLDEMNRLLDNAKKNLHSTTIPQYQQVNRYLVKLNAYMFNCSSRYVPQQLSDIRHELHRIERFIFIVSLLKQVNEPPTARTLKMNEKETLDELRTLTTKYEQFTDQDCERFDLLREQVKHLSNIIGLAITDKERLEIVGALNLQRGHWFICPKGHPYIITECGGASQRSRCPECNSEIGGENHRLLSTNRHFSLMDNSSHAAWSEEANVANGPDPLF</sequence>
<gene>
    <name evidence="12" type="ORF">GPM918_LOCUS11381</name>
    <name evidence="11" type="ORF">OVA965_LOCUS3282</name>
    <name evidence="14" type="ORF">SRO942_LOCUS11380</name>
    <name evidence="13" type="ORF">TMI583_LOCUS3281</name>
</gene>
<feature type="domain" description="RZ-type" evidence="10">
    <location>
        <begin position="1762"/>
        <end position="1834"/>
    </location>
</feature>
<keyword evidence="7" id="KW-0391">Immunity</keyword>
<dbReference type="GO" id="GO:0008270">
    <property type="term" value="F:zinc ion binding"/>
    <property type="evidence" value="ECO:0007669"/>
    <property type="project" value="UniProtKB-KW"/>
</dbReference>
<feature type="region of interest" description="Disordered" evidence="9">
    <location>
        <begin position="1"/>
        <end position="109"/>
    </location>
</feature>
<dbReference type="EMBL" id="CAJOBA010000776">
    <property type="protein sequence ID" value="CAF3555935.1"/>
    <property type="molecule type" value="Genomic_DNA"/>
</dbReference>
<dbReference type="CDD" id="cd18808">
    <property type="entry name" value="SF1_C_Upf1"/>
    <property type="match status" value="1"/>
</dbReference>
<evidence type="ECO:0000313" key="13">
    <source>
        <dbReference type="EMBL" id="CAF3555935.1"/>
    </source>
</evidence>
<keyword evidence="8" id="KW-0175">Coiled coil</keyword>
<dbReference type="Pfam" id="PF20173">
    <property type="entry name" value="ZnF_RZ-type"/>
    <property type="match status" value="1"/>
</dbReference>
<dbReference type="FunFam" id="3.40.50.300:FF:001366">
    <property type="entry name" value="ATP binding protein, putative"/>
    <property type="match status" value="1"/>
</dbReference>
<evidence type="ECO:0000256" key="1">
    <source>
        <dbReference type="ARBA" id="ARBA00004496"/>
    </source>
</evidence>
<dbReference type="InterPro" id="IPR045055">
    <property type="entry name" value="DNA2/NAM7-like"/>
</dbReference>
<dbReference type="EMBL" id="CAJNOQ010002351">
    <property type="protein sequence ID" value="CAF0953644.1"/>
    <property type="molecule type" value="Genomic_DNA"/>
</dbReference>
<feature type="compositionally biased region" description="Acidic residues" evidence="9">
    <location>
        <begin position="766"/>
        <end position="777"/>
    </location>
</feature>
<dbReference type="Pfam" id="PF25396">
    <property type="entry name" value="ZNFX1"/>
    <property type="match status" value="1"/>
</dbReference>
<evidence type="ECO:0000256" key="4">
    <source>
        <dbReference type="ARBA" id="ARBA00022737"/>
    </source>
</evidence>
<dbReference type="GO" id="GO:0031380">
    <property type="term" value="C:nuclear RNA-directed RNA polymerase complex"/>
    <property type="evidence" value="ECO:0007669"/>
    <property type="project" value="TreeGrafter"/>
</dbReference>
<evidence type="ECO:0000256" key="2">
    <source>
        <dbReference type="ARBA" id="ARBA00022490"/>
    </source>
</evidence>
<dbReference type="CDD" id="cd06008">
    <property type="entry name" value="NF-X1-zinc-finger"/>
    <property type="match status" value="1"/>
</dbReference>
<evidence type="ECO:0000259" key="10">
    <source>
        <dbReference type="PROSITE" id="PS51981"/>
    </source>
</evidence>
<dbReference type="Gene3D" id="3.40.50.300">
    <property type="entry name" value="P-loop containing nucleotide triphosphate hydrolases"/>
    <property type="match status" value="2"/>
</dbReference>
<dbReference type="Proteomes" id="UP000682733">
    <property type="component" value="Unassembled WGS sequence"/>
</dbReference>
<dbReference type="EMBL" id="CAJOBC010002350">
    <property type="protein sequence ID" value="CAF3729021.1"/>
    <property type="molecule type" value="Genomic_DNA"/>
</dbReference>
<dbReference type="SUPFAM" id="SSF52540">
    <property type="entry name" value="P-loop containing nucleoside triphosphate hydrolases"/>
    <property type="match status" value="1"/>
</dbReference>
<dbReference type="InterPro" id="IPR041677">
    <property type="entry name" value="DNA2/NAM7_AAA_11"/>
</dbReference>
<dbReference type="InterPro" id="IPR046439">
    <property type="entry name" value="ZF_RZ_dom"/>
</dbReference>
<evidence type="ECO:0000256" key="7">
    <source>
        <dbReference type="ARBA" id="ARBA00022859"/>
    </source>
</evidence>
<dbReference type="InterPro" id="IPR027417">
    <property type="entry name" value="P-loop_NTPase"/>
</dbReference>
<feature type="compositionally biased region" description="Polar residues" evidence="9">
    <location>
        <begin position="88"/>
        <end position="103"/>
    </location>
</feature>
<evidence type="ECO:0000313" key="15">
    <source>
        <dbReference type="Proteomes" id="UP000663829"/>
    </source>
</evidence>
<dbReference type="Pfam" id="PF13087">
    <property type="entry name" value="AAA_12"/>
    <property type="match status" value="1"/>
</dbReference>
<evidence type="ECO:0000256" key="5">
    <source>
        <dbReference type="ARBA" id="ARBA00022771"/>
    </source>
</evidence>
<dbReference type="OrthoDB" id="2423195at2759"/>
<dbReference type="Proteomes" id="UP000663829">
    <property type="component" value="Unassembled WGS sequence"/>
</dbReference>
<keyword evidence="3" id="KW-0479">Metal-binding</keyword>
<evidence type="ECO:0000256" key="8">
    <source>
        <dbReference type="SAM" id="Coils"/>
    </source>
</evidence>
<evidence type="ECO:0000256" key="3">
    <source>
        <dbReference type="ARBA" id="ARBA00022723"/>
    </source>
</evidence>
<evidence type="ECO:0000313" key="14">
    <source>
        <dbReference type="EMBL" id="CAF3729021.1"/>
    </source>
</evidence>
<name>A0A814D8D6_9BILA</name>
<dbReference type="Pfam" id="PF13086">
    <property type="entry name" value="AAA_11"/>
    <property type="match status" value="1"/>
</dbReference>
<dbReference type="Proteomes" id="UP000681722">
    <property type="component" value="Unassembled WGS sequence"/>
</dbReference>
<feature type="compositionally biased region" description="Low complexity" evidence="9">
    <location>
        <begin position="793"/>
        <end position="808"/>
    </location>
</feature>
<dbReference type="InterPro" id="IPR047187">
    <property type="entry name" value="SF1_C_Upf1"/>
</dbReference>
<dbReference type="PANTHER" id="PTHR10887">
    <property type="entry name" value="DNA2/NAM7 HELICASE FAMILY"/>
    <property type="match status" value="1"/>
</dbReference>
<dbReference type="GO" id="GO:0031048">
    <property type="term" value="P:regulatory ncRNA-mediated heterochromatin formation"/>
    <property type="evidence" value="ECO:0007669"/>
    <property type="project" value="TreeGrafter"/>
</dbReference>
<keyword evidence="2" id="KW-0963">Cytoplasm</keyword>
<evidence type="ECO:0000256" key="9">
    <source>
        <dbReference type="SAM" id="MobiDB-lite"/>
    </source>
</evidence>
<keyword evidence="15" id="KW-1185">Reference proteome</keyword>
<dbReference type="GO" id="GO:0004386">
    <property type="term" value="F:helicase activity"/>
    <property type="evidence" value="ECO:0007669"/>
    <property type="project" value="InterPro"/>
</dbReference>
<dbReference type="GO" id="GO:0002376">
    <property type="term" value="P:immune system process"/>
    <property type="evidence" value="ECO:0007669"/>
    <property type="project" value="UniProtKB-KW"/>
</dbReference>
<feature type="region of interest" description="Disordered" evidence="9">
    <location>
        <begin position="756"/>
        <end position="813"/>
    </location>
</feature>
<organism evidence="12 15">
    <name type="scientific">Didymodactylos carnosus</name>
    <dbReference type="NCBI Taxonomy" id="1234261"/>
    <lineage>
        <taxon>Eukaryota</taxon>
        <taxon>Metazoa</taxon>
        <taxon>Spiralia</taxon>
        <taxon>Gnathifera</taxon>
        <taxon>Rotifera</taxon>
        <taxon>Eurotatoria</taxon>
        <taxon>Bdelloidea</taxon>
        <taxon>Philodinida</taxon>
        <taxon>Philodinidae</taxon>
        <taxon>Didymodactylos</taxon>
    </lineage>
</organism>
<dbReference type="InterPro" id="IPR041679">
    <property type="entry name" value="DNA2/NAM7-like_C"/>
</dbReference>
<comment type="subcellular location">
    <subcellularLocation>
        <location evidence="1">Cytoplasm</location>
    </subcellularLocation>
</comment>
<protein>
    <recommendedName>
        <fullName evidence="10">RZ-type domain-containing protein</fullName>
    </recommendedName>
</protein>
<keyword evidence="4" id="KW-0677">Repeat</keyword>
<keyword evidence="6" id="KW-0862">Zinc</keyword>
<reference evidence="12" key="1">
    <citation type="submission" date="2021-02" db="EMBL/GenBank/DDBJ databases">
        <authorList>
            <person name="Nowell W R."/>
        </authorList>
    </citation>
    <scope>NUCLEOTIDE SEQUENCE</scope>
</reference>
<comment type="caution">
    <text evidence="12">The sequence shown here is derived from an EMBL/GenBank/DDBJ whole genome shotgun (WGS) entry which is preliminary data.</text>
</comment>
<dbReference type="InterPro" id="IPR057373">
    <property type="entry name" value="ZNFX1"/>
</dbReference>
<proteinExistence type="predicted"/>
<dbReference type="InterPro" id="IPR000967">
    <property type="entry name" value="Znf_NFX1"/>
</dbReference>
<keyword evidence="5" id="KW-0863">Zinc-finger</keyword>
<dbReference type="SMART" id="SM00438">
    <property type="entry name" value="ZnF_NFX"/>
    <property type="match status" value="4"/>
</dbReference>
<accession>A0A814D8D6</accession>
<dbReference type="Proteomes" id="UP000677228">
    <property type="component" value="Unassembled WGS sequence"/>
</dbReference>
<feature type="compositionally biased region" description="Polar residues" evidence="9">
    <location>
        <begin position="30"/>
        <end position="62"/>
    </location>
</feature>